<dbReference type="EMBL" id="DTDR01000029">
    <property type="protein sequence ID" value="HGK63135.1"/>
    <property type="molecule type" value="Genomic_DNA"/>
</dbReference>
<dbReference type="PANTHER" id="PTHR33909">
    <property type="entry name" value="SEC TRANSLOCON ACCESSORY COMPLEX SUBUNIT YAJC"/>
    <property type="match status" value="1"/>
</dbReference>
<evidence type="ECO:0000313" key="11">
    <source>
        <dbReference type="EMBL" id="HGK63135.1"/>
    </source>
</evidence>
<evidence type="ECO:0000256" key="2">
    <source>
        <dbReference type="ARBA" id="ARBA00006742"/>
    </source>
</evidence>
<name>A0A7V4E3F6_UNCW3</name>
<evidence type="ECO:0000256" key="10">
    <source>
        <dbReference type="SAM" id="Phobius"/>
    </source>
</evidence>
<protein>
    <submittedName>
        <fullName evidence="11">Preprotein translocase subunit YajC</fullName>
    </submittedName>
</protein>
<evidence type="ECO:0000256" key="1">
    <source>
        <dbReference type="ARBA" id="ARBA00004162"/>
    </source>
</evidence>
<keyword evidence="6" id="KW-0653">Protein transport</keyword>
<dbReference type="AlphaFoldDB" id="A0A7V4E3F6"/>
<dbReference type="InterPro" id="IPR003849">
    <property type="entry name" value="Preprotein_translocase_YajC"/>
</dbReference>
<evidence type="ECO:0000256" key="7">
    <source>
        <dbReference type="ARBA" id="ARBA00022989"/>
    </source>
</evidence>
<dbReference type="PANTHER" id="PTHR33909:SF1">
    <property type="entry name" value="SEC TRANSLOCON ACCESSORY COMPLEX SUBUNIT YAJC"/>
    <property type="match status" value="1"/>
</dbReference>
<keyword evidence="4" id="KW-1003">Cell membrane</keyword>
<reference evidence="11" key="1">
    <citation type="journal article" date="2020" name="mSystems">
        <title>Genome- and Community-Level Interaction Insights into Carbon Utilization and Element Cycling Functions of Hydrothermarchaeota in Hydrothermal Sediment.</title>
        <authorList>
            <person name="Zhou Z."/>
            <person name="Liu Y."/>
            <person name="Xu W."/>
            <person name="Pan J."/>
            <person name="Luo Z.H."/>
            <person name="Li M."/>
        </authorList>
    </citation>
    <scope>NUCLEOTIDE SEQUENCE [LARGE SCALE GENOMIC DNA]</scope>
    <source>
        <strain evidence="11">SpSt-697</strain>
    </source>
</reference>
<keyword evidence="7 10" id="KW-1133">Transmembrane helix</keyword>
<keyword evidence="8" id="KW-0811">Translocation</keyword>
<proteinExistence type="inferred from homology"/>
<evidence type="ECO:0000256" key="9">
    <source>
        <dbReference type="ARBA" id="ARBA00023136"/>
    </source>
</evidence>
<dbReference type="GO" id="GO:0015031">
    <property type="term" value="P:protein transport"/>
    <property type="evidence" value="ECO:0007669"/>
    <property type="project" value="UniProtKB-KW"/>
</dbReference>
<dbReference type="SMART" id="SM01323">
    <property type="entry name" value="YajC"/>
    <property type="match status" value="1"/>
</dbReference>
<keyword evidence="3" id="KW-0813">Transport</keyword>
<dbReference type="GO" id="GO:0005886">
    <property type="term" value="C:plasma membrane"/>
    <property type="evidence" value="ECO:0007669"/>
    <property type="project" value="UniProtKB-SubCell"/>
</dbReference>
<dbReference type="PRINTS" id="PR01853">
    <property type="entry name" value="YAJCTRNLCASE"/>
</dbReference>
<comment type="caution">
    <text evidence="11">The sequence shown here is derived from an EMBL/GenBank/DDBJ whole genome shotgun (WGS) entry which is preliminary data.</text>
</comment>
<evidence type="ECO:0000256" key="8">
    <source>
        <dbReference type="ARBA" id="ARBA00023010"/>
    </source>
</evidence>
<accession>A0A7V4E3F6</accession>
<evidence type="ECO:0000256" key="4">
    <source>
        <dbReference type="ARBA" id="ARBA00022475"/>
    </source>
</evidence>
<gene>
    <name evidence="11" type="primary">yajC</name>
    <name evidence="11" type="ORF">ENU74_00825</name>
</gene>
<dbReference type="NCBIfam" id="TIGR00739">
    <property type="entry name" value="yajC"/>
    <property type="match status" value="1"/>
</dbReference>
<evidence type="ECO:0000256" key="3">
    <source>
        <dbReference type="ARBA" id="ARBA00022448"/>
    </source>
</evidence>
<organism evidence="11">
    <name type="scientific">candidate division WOR-3 bacterium</name>
    <dbReference type="NCBI Taxonomy" id="2052148"/>
    <lineage>
        <taxon>Bacteria</taxon>
        <taxon>Bacteria division WOR-3</taxon>
    </lineage>
</organism>
<dbReference type="Pfam" id="PF02699">
    <property type="entry name" value="YajC"/>
    <property type="match status" value="1"/>
</dbReference>
<evidence type="ECO:0000256" key="6">
    <source>
        <dbReference type="ARBA" id="ARBA00022927"/>
    </source>
</evidence>
<comment type="similarity">
    <text evidence="2">Belongs to the YajC family.</text>
</comment>
<sequence length="99" mass="11242">MFSLLYAQQGQTQVNPLASLLPLILIILIFYFLLVIPQQRRQKKHQEMINSLKRGDKVVTTGGIHGVISDIKETTFILKIDENTKIEIEKSSIAYKKSG</sequence>
<keyword evidence="9 10" id="KW-0472">Membrane</keyword>
<feature type="transmembrane region" description="Helical" evidence="10">
    <location>
        <begin position="20"/>
        <end position="36"/>
    </location>
</feature>
<keyword evidence="5 10" id="KW-0812">Transmembrane</keyword>
<evidence type="ECO:0000256" key="5">
    <source>
        <dbReference type="ARBA" id="ARBA00022692"/>
    </source>
</evidence>
<comment type="subcellular location">
    <subcellularLocation>
        <location evidence="1">Cell membrane</location>
        <topology evidence="1">Single-pass membrane protein</topology>
    </subcellularLocation>
</comment>